<feature type="region of interest" description="Disordered" evidence="3">
    <location>
        <begin position="561"/>
        <end position="592"/>
    </location>
</feature>
<dbReference type="SUPFAM" id="SSF56219">
    <property type="entry name" value="DNase I-like"/>
    <property type="match status" value="1"/>
</dbReference>
<dbReference type="InterPro" id="IPR001227">
    <property type="entry name" value="Ac_transferase_dom_sf"/>
</dbReference>
<dbReference type="InterPro" id="IPR036691">
    <property type="entry name" value="Endo/exonu/phosph_ase_sf"/>
</dbReference>
<comment type="caution">
    <text evidence="5">The sequence shown here is derived from an EMBL/GenBank/DDBJ whole genome shotgun (WGS) entry which is preliminary data.</text>
</comment>
<dbReference type="Pfam" id="PF00698">
    <property type="entry name" value="Acyl_transf_1"/>
    <property type="match status" value="1"/>
</dbReference>
<keyword evidence="6" id="KW-1185">Reference proteome</keyword>
<feature type="domain" description="Malonyl-CoA:ACP transacylase (MAT)" evidence="4">
    <location>
        <begin position="2"/>
        <end position="164"/>
    </location>
</feature>
<accession>A0ABN9SL22</accession>
<feature type="compositionally biased region" description="Basic and acidic residues" evidence="3">
    <location>
        <begin position="1225"/>
        <end position="1236"/>
    </location>
</feature>
<dbReference type="InterPro" id="IPR014043">
    <property type="entry name" value="Acyl_transferase_dom"/>
</dbReference>
<feature type="compositionally biased region" description="Basic and acidic residues" evidence="3">
    <location>
        <begin position="1246"/>
        <end position="1256"/>
    </location>
</feature>
<feature type="non-terminal residue" evidence="5">
    <location>
        <position position="1"/>
    </location>
</feature>
<dbReference type="InterPro" id="IPR001031">
    <property type="entry name" value="Thioesterase"/>
</dbReference>
<feature type="region of interest" description="Disordered" evidence="3">
    <location>
        <begin position="790"/>
        <end position="821"/>
    </location>
</feature>
<feature type="compositionally biased region" description="Basic and acidic residues" evidence="3">
    <location>
        <begin position="1355"/>
        <end position="1366"/>
    </location>
</feature>
<reference evidence="5" key="1">
    <citation type="submission" date="2023-10" db="EMBL/GenBank/DDBJ databases">
        <authorList>
            <person name="Chen Y."/>
            <person name="Shah S."/>
            <person name="Dougan E. K."/>
            <person name="Thang M."/>
            <person name="Chan C."/>
        </authorList>
    </citation>
    <scope>NUCLEOTIDE SEQUENCE [LARGE SCALE GENOMIC DNA]</scope>
</reference>
<evidence type="ECO:0000313" key="5">
    <source>
        <dbReference type="EMBL" id="CAK0832471.1"/>
    </source>
</evidence>
<feature type="region of interest" description="Disordered" evidence="3">
    <location>
        <begin position="423"/>
        <end position="442"/>
    </location>
</feature>
<proteinExistence type="predicted"/>
<feature type="region of interest" description="Disordered" evidence="3">
    <location>
        <begin position="1206"/>
        <end position="1307"/>
    </location>
</feature>
<dbReference type="Gene3D" id="3.40.50.1820">
    <property type="entry name" value="alpha/beta hydrolase"/>
    <property type="match status" value="1"/>
</dbReference>
<dbReference type="SMART" id="SM00827">
    <property type="entry name" value="PKS_AT"/>
    <property type="match status" value="1"/>
</dbReference>
<organism evidence="5 6">
    <name type="scientific">Prorocentrum cordatum</name>
    <dbReference type="NCBI Taxonomy" id="2364126"/>
    <lineage>
        <taxon>Eukaryota</taxon>
        <taxon>Sar</taxon>
        <taxon>Alveolata</taxon>
        <taxon>Dinophyceae</taxon>
        <taxon>Prorocentrales</taxon>
        <taxon>Prorocentraceae</taxon>
        <taxon>Prorocentrum</taxon>
    </lineage>
</organism>
<evidence type="ECO:0000313" key="6">
    <source>
        <dbReference type="Proteomes" id="UP001189429"/>
    </source>
</evidence>
<evidence type="ECO:0000256" key="1">
    <source>
        <dbReference type="ARBA" id="ARBA00022679"/>
    </source>
</evidence>
<dbReference type="Gene3D" id="3.60.10.10">
    <property type="entry name" value="Endonuclease/exonuclease/phosphatase"/>
    <property type="match status" value="1"/>
</dbReference>
<feature type="coiled-coil region" evidence="2">
    <location>
        <begin position="742"/>
        <end position="790"/>
    </location>
</feature>
<protein>
    <recommendedName>
        <fullName evidence="4">Malonyl-CoA:ACP transacylase (MAT) domain-containing protein</fullName>
    </recommendedName>
</protein>
<dbReference type="Gene3D" id="3.40.366.10">
    <property type="entry name" value="Malonyl-Coenzyme A Acyl Carrier Protein, domain 2"/>
    <property type="match status" value="1"/>
</dbReference>
<feature type="compositionally biased region" description="Gly residues" evidence="3">
    <location>
        <begin position="579"/>
        <end position="589"/>
    </location>
</feature>
<keyword evidence="1" id="KW-0808">Transferase</keyword>
<feature type="compositionally biased region" description="Basic and acidic residues" evidence="3">
    <location>
        <begin position="1543"/>
        <end position="1553"/>
    </location>
</feature>
<dbReference type="InterPro" id="IPR050091">
    <property type="entry name" value="PKS_NRPS_Biosynth_Enz"/>
</dbReference>
<feature type="compositionally biased region" description="Polar residues" evidence="3">
    <location>
        <begin position="1511"/>
        <end position="1527"/>
    </location>
</feature>
<feature type="region of interest" description="Disordered" evidence="3">
    <location>
        <begin position="1509"/>
        <end position="1553"/>
    </location>
</feature>
<dbReference type="InterPro" id="IPR016035">
    <property type="entry name" value="Acyl_Trfase/lysoPLipase"/>
</dbReference>
<sequence length="1731" mass="190225">ELTAVEKGERPGLWLAAANSPIHAVVSGEAAAVDALHAELEKAGRKSTKLRIDKAFHSGLIAKAADTLQGLGEPIEGKGATLPIASNLTGGWMSAAQLRDGDYWVKHMRGTVRWRENAEKLLAQWKPAAVLEVGPMNSLSTLTKKCVAAGAVAPEFVQAMRHPKSATHDVAAFLQSLARLWELGCSVDWSALHTTVLGSPERSPPRQLRLPGYSFEPTSLWVNPESSPYVDSCEDPMPAGCVRGAPAAAAAQAPPPRALVRFGDPREREPQVRAYCLPFASGSATVFAPWAAVQDDAVEVVAVELPGRGGRSEEAMPSNDEEDGQMVEALCAAILADVGGAQYVLVGFSMGAGGGMLAALWESWTGTSASSSSTAPAGAARAAQLGEGLAGPSLSGCAEVDAPASMAGRLLKMRQQRARALQRQQGRSAGVATGPMVRATDPPEAGRLWRQVGSIELATEAELAKRKDGPVAPNARLTEICEATLKVPERGADAWGHLVTIFQSGAIIASGGSEIASEKEARWRYCRNITSKGDLCICGSSLGNLVPAGHVYKDDDGGALAAKPQGGGTPRLTWADGWQPGGSAGGGDKAGQRDQMVSFQAAAAAAYNKLSKDDPLRAHYEALWPDQAAVKPTTAEPVGFKAVEAAARRLDKLQKKVRAAGEQVESAKQYLVESERKLHDAMAASIVAEEKFDTLKAQVGKPEVPAAEHVGAEKTALASLLEHFEKEPDDFHKWAGPDKEARRAAKAKGEAMAQKVKEHEEEAAKHLRYLEEETAKHQEQLRLLEQARTKRQLTQPKKPKLEQTKQQFDAPEWTHTSSKHEKRLRRLRGRTRWLWKGQEKPRRGSRLQAGAKKARRQFNVDFFNITTWGPQAQDYLKEISSTKDRDIIGIAEHHLRQPLPISKARAALRRHGLRSYWTRARPGEGEGTRGGTCAIARGSLDVQDRLAGFKDNYLNEEGSDITVVTAHLRQVRFAVAFLYLECGKGLSDRNMDILCDLREKMAVWGGPWAAMGDFNITPSEFNDSTWPRALNAQVVAAAGGAPTCFPAEGAARCLDYALVSQGLAPYFDGVELLRKEVQHVVADELWHAAAEQVRVKVREELPPHLQGTVISKLMEQDMLELGQQCDLFAGTLELSMCESIGIPVDERGKHMGHGRPPTFKSVSIEDTVSAIPWAGVERKIHAWWSEVASLVRQPSHHDAYALEAAVKGQVQSQQHQAVRTGRSTMDMDDHDPFQDEEHWEDSDQQPADKQDHEHNHQQIPDDQDSIGYHERILDDQDNNGNQSQRENAEGDNGEGPQHTSDKQDSEDYHQQILNQQESIKGHQGIRRHAGGSGNTAPGGAHSSPPQPGGDSGAEGTDHQGDQKEQPSDMDLPPPDLWNDERHQREREEFVSMRDDLERWAAIWMDGLSQAPVDNTNWMEWCPPFLEEVFANGGNIGLERLLRRWQPRASFGDILRDLCERAWRQAAPRRQVLLTGLAELEPMRRYELEMMHWRELAALRQMMREALGQRSRPPQQFRNQSGHRTLQQAHARRQLACQPQQPDCGRHNEEGEAKERQHNLLATLGRTAEGALVDPATCHQVAEEVRSAANNLTRAVKRAYIHWVHDAMAGSAKTAHAYTKDILEHEGQVDSHPQQLVDLRKGAWQRRWTRDVHKADQIQGALGKLRRAALVQENAPEPLSKDIVGSIIQHLKRKAGQGADWWRAPELKAMGAQGLMDFAQCLHNCEKRAAWP</sequence>
<evidence type="ECO:0000256" key="3">
    <source>
        <dbReference type="SAM" id="MobiDB-lite"/>
    </source>
</evidence>
<dbReference type="SUPFAM" id="SSF53474">
    <property type="entry name" value="alpha/beta-Hydrolases"/>
    <property type="match status" value="1"/>
</dbReference>
<dbReference type="PANTHER" id="PTHR43775">
    <property type="entry name" value="FATTY ACID SYNTHASE"/>
    <property type="match status" value="1"/>
</dbReference>
<dbReference type="PANTHER" id="PTHR43775:SF51">
    <property type="entry name" value="INACTIVE PHENOLPHTHIOCEROL SYNTHESIS POLYKETIDE SYNTHASE TYPE I PKS1-RELATED"/>
    <property type="match status" value="1"/>
</dbReference>
<keyword evidence="2" id="KW-0175">Coiled coil</keyword>
<gene>
    <name evidence="5" type="ORF">PCOR1329_LOCUS30479</name>
</gene>
<name>A0ABN9SL22_9DINO</name>
<dbReference type="InterPro" id="IPR029058">
    <property type="entry name" value="AB_hydrolase_fold"/>
</dbReference>
<feature type="region of interest" description="Disordered" evidence="3">
    <location>
        <begin position="1320"/>
        <end position="1382"/>
    </location>
</feature>
<dbReference type="SUPFAM" id="SSF52151">
    <property type="entry name" value="FabD/lysophospholipase-like"/>
    <property type="match status" value="1"/>
</dbReference>
<dbReference type="EMBL" id="CAUYUJ010011725">
    <property type="protein sequence ID" value="CAK0832471.1"/>
    <property type="molecule type" value="Genomic_DNA"/>
</dbReference>
<dbReference type="Pfam" id="PF00975">
    <property type="entry name" value="Thioesterase"/>
    <property type="match status" value="1"/>
</dbReference>
<dbReference type="Proteomes" id="UP001189429">
    <property type="component" value="Unassembled WGS sequence"/>
</dbReference>
<feature type="coiled-coil region" evidence="2">
    <location>
        <begin position="643"/>
        <end position="670"/>
    </location>
</feature>
<evidence type="ECO:0000256" key="2">
    <source>
        <dbReference type="SAM" id="Coils"/>
    </source>
</evidence>
<evidence type="ECO:0000259" key="4">
    <source>
        <dbReference type="SMART" id="SM00827"/>
    </source>
</evidence>
<feature type="compositionally biased region" description="Polar residues" evidence="3">
    <location>
        <begin position="1209"/>
        <end position="1223"/>
    </location>
</feature>